<dbReference type="AlphaFoldDB" id="A0A6L2PY83"/>
<evidence type="ECO:0008006" key="3">
    <source>
        <dbReference type="Google" id="ProtNLM"/>
    </source>
</evidence>
<dbReference type="Gene3D" id="3.40.50.150">
    <property type="entry name" value="Vaccinia Virus protein VP39"/>
    <property type="match status" value="1"/>
</dbReference>
<keyword evidence="2" id="KW-1185">Reference proteome</keyword>
<dbReference type="EMBL" id="BLKM01000550">
    <property type="protein sequence ID" value="GFG35445.1"/>
    <property type="molecule type" value="Genomic_DNA"/>
</dbReference>
<reference evidence="2" key="1">
    <citation type="submission" date="2020-01" db="EMBL/GenBank/DDBJ databases">
        <title>Draft genome sequence of the Termite Coptotermes fromosanus.</title>
        <authorList>
            <person name="Itakura S."/>
            <person name="Yosikawa Y."/>
            <person name="Umezawa K."/>
        </authorList>
    </citation>
    <scope>NUCLEOTIDE SEQUENCE [LARGE SCALE GENOMIC DNA]</scope>
</reference>
<dbReference type="InterPro" id="IPR029063">
    <property type="entry name" value="SAM-dependent_MTases_sf"/>
</dbReference>
<dbReference type="Proteomes" id="UP000502823">
    <property type="component" value="Unassembled WGS sequence"/>
</dbReference>
<protein>
    <recommendedName>
        <fullName evidence="3">FAM86 N-terminal domain-containing protein</fullName>
    </recommendedName>
</protein>
<organism evidence="1 2">
    <name type="scientific">Coptotermes formosanus</name>
    <name type="common">Formosan subterranean termite</name>
    <dbReference type="NCBI Taxonomy" id="36987"/>
    <lineage>
        <taxon>Eukaryota</taxon>
        <taxon>Metazoa</taxon>
        <taxon>Ecdysozoa</taxon>
        <taxon>Arthropoda</taxon>
        <taxon>Hexapoda</taxon>
        <taxon>Insecta</taxon>
        <taxon>Pterygota</taxon>
        <taxon>Neoptera</taxon>
        <taxon>Polyneoptera</taxon>
        <taxon>Dictyoptera</taxon>
        <taxon>Blattodea</taxon>
        <taxon>Blattoidea</taxon>
        <taxon>Termitoidae</taxon>
        <taxon>Rhinotermitidae</taxon>
        <taxon>Coptotermes</taxon>
    </lineage>
</organism>
<evidence type="ECO:0000313" key="1">
    <source>
        <dbReference type="EMBL" id="GFG35445.1"/>
    </source>
</evidence>
<dbReference type="FunCoup" id="A0A6L2PY83">
    <property type="interactions" value="964"/>
</dbReference>
<comment type="caution">
    <text evidence="1">The sequence shown here is derived from an EMBL/GenBank/DDBJ whole genome shotgun (WGS) entry which is preliminary data.</text>
</comment>
<dbReference type="PANTHER" id="PTHR14614:SF130">
    <property type="entry name" value="PROTEIN-LYSINE N-METHYLTRANSFERASE EEF2KMT"/>
    <property type="match status" value="1"/>
</dbReference>
<dbReference type="InParanoid" id="A0A6L2PY83"/>
<sequence>MPTVFIYSLRFVFYSSLGRKLSHLCSLSNCGDLFQLESHGQEILDELYVVYCCLQSGPNTASDTHYRHFVIDHRSTITIKESSSLISQGTTGLCSWQAALALAEWCLCNWKFLHNRHVLELGSGVGLTGLCVSLHCKPSSYWFSDCHPAVLSMLQTNILLNVTGLNDKVPGDTNEQNAVTEHAHNKANITLLPSDDHEQSELSDRCHVLLRTRYNNAEIGVINLPWEAIPLSDVIDRLCPEVILAADVVYDLNLFPVLCQAFSHLLLGRPCVLLLACTVRNQETLDTFMQLLKTMDLEATEEDLPAPTVLSYLTDVPVKIYRISARV</sequence>
<name>A0A6L2PY83_COPFO</name>
<dbReference type="Pfam" id="PF10294">
    <property type="entry name" value="Methyltransf_16"/>
    <property type="match status" value="2"/>
</dbReference>
<accession>A0A6L2PY83</accession>
<dbReference type="PANTHER" id="PTHR14614">
    <property type="entry name" value="HEPATOCELLULAR CARCINOMA-ASSOCIATED ANTIGEN"/>
    <property type="match status" value="1"/>
</dbReference>
<dbReference type="InterPro" id="IPR019410">
    <property type="entry name" value="Methyltransf_16"/>
</dbReference>
<proteinExistence type="predicted"/>
<dbReference type="OrthoDB" id="194386at2759"/>
<evidence type="ECO:0000313" key="2">
    <source>
        <dbReference type="Proteomes" id="UP000502823"/>
    </source>
</evidence>
<dbReference type="GO" id="GO:0032991">
    <property type="term" value="C:protein-containing complex"/>
    <property type="evidence" value="ECO:0007669"/>
    <property type="project" value="TreeGrafter"/>
</dbReference>
<dbReference type="SUPFAM" id="SSF53335">
    <property type="entry name" value="S-adenosyl-L-methionine-dependent methyltransferases"/>
    <property type="match status" value="1"/>
</dbReference>
<gene>
    <name evidence="1" type="ORF">Cfor_09103</name>
</gene>